<organism evidence="3 4">
    <name type="scientific">Cephalotus follicularis</name>
    <name type="common">Albany pitcher plant</name>
    <dbReference type="NCBI Taxonomy" id="3775"/>
    <lineage>
        <taxon>Eukaryota</taxon>
        <taxon>Viridiplantae</taxon>
        <taxon>Streptophyta</taxon>
        <taxon>Embryophyta</taxon>
        <taxon>Tracheophyta</taxon>
        <taxon>Spermatophyta</taxon>
        <taxon>Magnoliopsida</taxon>
        <taxon>eudicotyledons</taxon>
        <taxon>Gunneridae</taxon>
        <taxon>Pentapetalae</taxon>
        <taxon>rosids</taxon>
        <taxon>fabids</taxon>
        <taxon>Oxalidales</taxon>
        <taxon>Cephalotaceae</taxon>
        <taxon>Cephalotus</taxon>
    </lineage>
</organism>
<protein>
    <submittedName>
        <fullName evidence="3">SWIM domain-containing protein</fullName>
    </submittedName>
</protein>
<dbReference type="AlphaFoldDB" id="A0A1Q3D0C2"/>
<evidence type="ECO:0000313" key="3">
    <source>
        <dbReference type="EMBL" id="GAV85851.1"/>
    </source>
</evidence>
<dbReference type="PANTHER" id="PTHR47718:SF7">
    <property type="entry name" value="PROTEIN FAR1-RELATED SEQUENCE"/>
    <property type="match status" value="1"/>
</dbReference>
<keyword evidence="4" id="KW-1185">Reference proteome</keyword>
<dbReference type="Proteomes" id="UP000187406">
    <property type="component" value="Unassembled WGS sequence"/>
</dbReference>
<keyword evidence="1" id="KW-0863">Zinc-finger</keyword>
<evidence type="ECO:0000313" key="4">
    <source>
        <dbReference type="Proteomes" id="UP000187406"/>
    </source>
</evidence>
<reference evidence="4" key="1">
    <citation type="submission" date="2016-04" db="EMBL/GenBank/DDBJ databases">
        <title>Cephalotus genome sequencing.</title>
        <authorList>
            <person name="Fukushima K."/>
            <person name="Hasebe M."/>
            <person name="Fang X."/>
        </authorList>
    </citation>
    <scope>NUCLEOTIDE SEQUENCE [LARGE SCALE GENOMIC DNA]</scope>
    <source>
        <strain evidence="4">cv. St1</strain>
    </source>
</reference>
<evidence type="ECO:0000259" key="2">
    <source>
        <dbReference type="PROSITE" id="PS50966"/>
    </source>
</evidence>
<dbReference type="InParanoid" id="A0A1Q3D0C2"/>
<dbReference type="Pfam" id="PF04434">
    <property type="entry name" value="SWIM"/>
    <property type="match status" value="1"/>
</dbReference>
<keyword evidence="1" id="KW-0862">Zinc</keyword>
<comment type="caution">
    <text evidence="3">The sequence shown here is derived from an EMBL/GenBank/DDBJ whole genome shotgun (WGS) entry which is preliminary data.</text>
</comment>
<dbReference type="EMBL" id="BDDD01003708">
    <property type="protein sequence ID" value="GAV85851.1"/>
    <property type="molecule type" value="Genomic_DNA"/>
</dbReference>
<dbReference type="GO" id="GO:0008270">
    <property type="term" value="F:zinc ion binding"/>
    <property type="evidence" value="ECO:0007669"/>
    <property type="project" value="UniProtKB-KW"/>
</dbReference>
<gene>
    <name evidence="3" type="ORF">CFOL_v3_29285</name>
</gene>
<feature type="domain" description="SWIM-type" evidence="2">
    <location>
        <begin position="77"/>
        <end position="121"/>
    </location>
</feature>
<name>A0A1Q3D0C2_CEPFO</name>
<dbReference type="OrthoDB" id="2431635at2759"/>
<dbReference type="PANTHER" id="PTHR47718">
    <property type="entry name" value="OS01G0519700 PROTEIN"/>
    <property type="match status" value="1"/>
</dbReference>
<dbReference type="InterPro" id="IPR007527">
    <property type="entry name" value="Znf_SWIM"/>
</dbReference>
<accession>A0A1Q3D0C2</accession>
<dbReference type="STRING" id="3775.A0A1Q3D0C2"/>
<evidence type="ECO:0000256" key="1">
    <source>
        <dbReference type="PROSITE-ProRule" id="PRU00325"/>
    </source>
</evidence>
<dbReference type="PROSITE" id="PS50966">
    <property type="entry name" value="ZF_SWIM"/>
    <property type="match status" value="1"/>
</dbReference>
<sequence length="251" mass="28680">MALYSNFYYAMELDTDATLQSMFWADSRIIDENRTSLERIVGDCFTGEMFKLFQKEFIDSKDYWHKRVNKEGTAKTYKVGLCTDDVVCDKSESVTVQCDCAKFETNGYLCKHIIHIMVKKQLQPIPEKYILKRWTIGARYLEKSKVSVNEDGVTPIMKWQLAALANKTVDKATTSLSTYRELYCMLEGLQGKFNDLNLIENHITPTSTPDEIGSTPLSRDVSGIFIRDPHTLSTKGRPKMTSRIPAEIKVS</sequence>
<proteinExistence type="predicted"/>
<keyword evidence="1" id="KW-0479">Metal-binding</keyword>